<dbReference type="Gene3D" id="3.40.50.150">
    <property type="entry name" value="Vaccinia Virus protein VP39"/>
    <property type="match status" value="1"/>
</dbReference>
<dbReference type="NCBIfam" id="TIGR00446">
    <property type="entry name" value="nop2p"/>
    <property type="match status" value="1"/>
</dbReference>
<dbReference type="Pfam" id="PF01189">
    <property type="entry name" value="Methyltr_RsmB-F"/>
    <property type="match status" value="1"/>
</dbReference>
<dbReference type="CDD" id="cd02440">
    <property type="entry name" value="AdoMet_MTases"/>
    <property type="match status" value="1"/>
</dbReference>
<evidence type="ECO:0000256" key="4">
    <source>
        <dbReference type="ARBA" id="ARBA00022603"/>
    </source>
</evidence>
<dbReference type="PRINTS" id="PR02008">
    <property type="entry name" value="RCMTFAMILY"/>
</dbReference>
<dbReference type="GO" id="GO:0000470">
    <property type="term" value="P:maturation of LSU-rRNA"/>
    <property type="evidence" value="ECO:0007669"/>
    <property type="project" value="TreeGrafter"/>
</dbReference>
<feature type="compositionally biased region" description="Acidic residues" evidence="10">
    <location>
        <begin position="54"/>
        <end position="65"/>
    </location>
</feature>
<feature type="binding site" evidence="9">
    <location>
        <position position="298"/>
    </location>
    <ligand>
        <name>S-adenosyl-L-methionine</name>
        <dbReference type="ChEBI" id="CHEBI:59789"/>
    </ligand>
</feature>
<feature type="compositionally biased region" description="Basic and acidic residues" evidence="10">
    <location>
        <begin position="504"/>
        <end position="563"/>
    </location>
</feature>
<dbReference type="EMBL" id="HBHK01016706">
    <property type="protein sequence ID" value="CAD9690078.1"/>
    <property type="molecule type" value="Transcribed_RNA"/>
</dbReference>
<dbReference type="PRINTS" id="PR02012">
    <property type="entry name" value="RCMTNOP2"/>
</dbReference>
<feature type="region of interest" description="Disordered" evidence="10">
    <location>
        <begin position="446"/>
        <end position="573"/>
    </location>
</feature>
<feature type="compositionally biased region" description="Basic residues" evidence="10">
    <location>
        <begin position="564"/>
        <end position="573"/>
    </location>
</feature>
<feature type="region of interest" description="Disordered" evidence="10">
    <location>
        <begin position="1"/>
        <end position="70"/>
    </location>
</feature>
<evidence type="ECO:0000256" key="5">
    <source>
        <dbReference type="ARBA" id="ARBA00022679"/>
    </source>
</evidence>
<dbReference type="GO" id="GO:0009383">
    <property type="term" value="F:rRNA (cytosine-C5-)-methyltransferase activity"/>
    <property type="evidence" value="ECO:0007669"/>
    <property type="project" value="TreeGrafter"/>
</dbReference>
<evidence type="ECO:0000313" key="12">
    <source>
        <dbReference type="EMBL" id="CAD9690078.1"/>
    </source>
</evidence>
<evidence type="ECO:0000256" key="6">
    <source>
        <dbReference type="ARBA" id="ARBA00022691"/>
    </source>
</evidence>
<gene>
    <name evidence="12" type="ORF">QSP1433_LOCUS10481</name>
</gene>
<evidence type="ECO:0000259" key="11">
    <source>
        <dbReference type="PROSITE" id="PS51686"/>
    </source>
</evidence>
<dbReference type="InterPro" id="IPR023267">
    <property type="entry name" value="RCMT"/>
</dbReference>
<dbReference type="Gene3D" id="3.30.70.1170">
    <property type="entry name" value="Sun protein, domain 3"/>
    <property type="match status" value="1"/>
</dbReference>
<organism evidence="12">
    <name type="scientific">Mucochytrium quahogii</name>
    <dbReference type="NCBI Taxonomy" id="96639"/>
    <lineage>
        <taxon>Eukaryota</taxon>
        <taxon>Sar</taxon>
        <taxon>Stramenopiles</taxon>
        <taxon>Bigyra</taxon>
        <taxon>Labyrinthulomycetes</taxon>
        <taxon>Thraustochytrida</taxon>
        <taxon>Thraustochytriidae</taxon>
        <taxon>Mucochytrium</taxon>
    </lineage>
</organism>
<keyword evidence="5 9" id="KW-0808">Transferase</keyword>
<name>A0A7S2S5E3_9STRA</name>
<feature type="active site" description="Nucleophile" evidence="9">
    <location>
        <position position="372"/>
    </location>
</feature>
<dbReference type="GO" id="GO:0003723">
    <property type="term" value="F:RNA binding"/>
    <property type="evidence" value="ECO:0007669"/>
    <property type="project" value="UniProtKB-UniRule"/>
</dbReference>
<proteinExistence type="inferred from homology"/>
<dbReference type="InterPro" id="IPR001678">
    <property type="entry name" value="MeTrfase_RsmB-F_NOP2_dom"/>
</dbReference>
<feature type="binding site" evidence="9">
    <location>
        <begin position="247"/>
        <end position="253"/>
    </location>
    <ligand>
        <name>S-adenosyl-L-methionine</name>
        <dbReference type="ChEBI" id="CHEBI:59789"/>
    </ligand>
</feature>
<comment type="subcellular location">
    <subcellularLocation>
        <location evidence="1">Nucleus</location>
        <location evidence="1">Nucleolus</location>
    </subcellularLocation>
</comment>
<evidence type="ECO:0000256" key="1">
    <source>
        <dbReference type="ARBA" id="ARBA00004604"/>
    </source>
</evidence>
<evidence type="ECO:0000256" key="10">
    <source>
        <dbReference type="SAM" id="MobiDB-lite"/>
    </source>
</evidence>
<dbReference type="PROSITE" id="PS51686">
    <property type="entry name" value="SAM_MT_RSMB_NOP"/>
    <property type="match status" value="1"/>
</dbReference>
<dbReference type="InterPro" id="IPR049560">
    <property type="entry name" value="MeTrfase_RsmB-F_NOP2_cat"/>
</dbReference>
<dbReference type="InterPro" id="IPR029063">
    <property type="entry name" value="SAM-dependent_MTases_sf"/>
</dbReference>
<feature type="binding site" evidence="9">
    <location>
        <position position="315"/>
    </location>
    <ligand>
        <name>S-adenosyl-L-methionine</name>
        <dbReference type="ChEBI" id="CHEBI:59789"/>
    </ligand>
</feature>
<dbReference type="PROSITE" id="PS01153">
    <property type="entry name" value="NOL1_NOP2_SUN"/>
    <property type="match status" value="1"/>
</dbReference>
<feature type="compositionally biased region" description="Acidic residues" evidence="10">
    <location>
        <begin position="31"/>
        <end position="44"/>
    </location>
</feature>
<reference evidence="12" key="1">
    <citation type="submission" date="2021-01" db="EMBL/GenBank/DDBJ databases">
        <authorList>
            <person name="Corre E."/>
            <person name="Pelletier E."/>
            <person name="Niang G."/>
            <person name="Scheremetjew M."/>
            <person name="Finn R."/>
            <person name="Kale V."/>
            <person name="Holt S."/>
            <person name="Cochrane G."/>
            <person name="Meng A."/>
            <person name="Brown T."/>
            <person name="Cohen L."/>
        </authorList>
    </citation>
    <scope>NUCLEOTIDE SEQUENCE</scope>
    <source>
        <strain evidence="12">NY070348D</strain>
    </source>
</reference>
<evidence type="ECO:0000256" key="8">
    <source>
        <dbReference type="ARBA" id="ARBA00023242"/>
    </source>
</evidence>
<feature type="compositionally biased region" description="Acidic residues" evidence="10">
    <location>
        <begin position="1"/>
        <end position="18"/>
    </location>
</feature>
<dbReference type="GO" id="GO:0005730">
    <property type="term" value="C:nucleolus"/>
    <property type="evidence" value="ECO:0007669"/>
    <property type="project" value="UniProtKB-SubCell"/>
</dbReference>
<keyword evidence="4 9" id="KW-0489">Methyltransferase</keyword>
<dbReference type="InterPro" id="IPR023273">
    <property type="entry name" value="RCMT_NOP2"/>
</dbReference>
<evidence type="ECO:0000256" key="9">
    <source>
        <dbReference type="PROSITE-ProRule" id="PRU01023"/>
    </source>
</evidence>
<dbReference type="SUPFAM" id="SSF53335">
    <property type="entry name" value="S-adenosyl-L-methionine-dependent methyltransferases"/>
    <property type="match status" value="1"/>
</dbReference>
<protein>
    <recommendedName>
        <fullName evidence="11">SAM-dependent MTase RsmB/NOP-type domain-containing protein</fullName>
    </recommendedName>
</protein>
<feature type="compositionally biased region" description="Basic and acidic residues" evidence="10">
    <location>
        <begin position="468"/>
        <end position="497"/>
    </location>
</feature>
<feature type="domain" description="SAM-dependent MTase RsmB/NOP-type" evidence="11">
    <location>
        <begin position="155"/>
        <end position="442"/>
    </location>
</feature>
<sequence length="573" mass="64317">MEQGEQEEDDSSSESEAEESNKRRVKQMFEEPSDEEEESEDDEAAGFREKGVESDEEEEDEEEDEEVHRTMEAFELPGAGEDDDDEDDTDPATVGKRIKELLGFLNNFRKQAKKGQSRSDFVDQLVKDCSRYYGYLPSLIELFLNLFSPDEMVEFLEANETPRPVVIRTNTLKARRRELAKALATRGVSLEPLADWSNVGLKVYESTVPIGATPEYLAGHYMLQSASSFAPVLALAPGPKERVLDMASAPGGKTSYLAQMMKNTGLIVANDFNKDRINATVSNLARLGVRNTIHCCHDGREFPKVVGGFDRVLLDAPCSGLGVIQRDPSVKLSRTTDDIRTTAKLQKQLLLAAIDSVDHRSKKGGYIVYSTCSIAAEENEMVVQYALEKRDVEIVDSELEFGRPGLTRYVQNRFHPSMKHAKRLYPHVHNMDGFFLVKLKKLSNKGSPTEVVATPDETSEKSKKKKVEKNADSQSKDNKFKKKTDGKSNDRKKEKGKTQSNAKSGDKKPKKAEIAKSTKKIVEKKTESKKTDNKKSTKGMEKSKKEGKKVDGEAKKRKLDDKEKKKKVKKSKK</sequence>
<comment type="similarity">
    <text evidence="2 9">Belongs to the class I-like SAM-binding methyltransferase superfamily. RsmB/NOP family.</text>
</comment>
<keyword evidence="7 9" id="KW-0694">RNA-binding</keyword>
<dbReference type="PANTHER" id="PTHR22807:SF30">
    <property type="entry name" value="28S RRNA (CYTOSINE(4447)-C(5))-METHYLTRANSFERASE-RELATED"/>
    <property type="match status" value="1"/>
</dbReference>
<dbReference type="AlphaFoldDB" id="A0A7S2S5E3"/>
<dbReference type="InterPro" id="IPR011023">
    <property type="entry name" value="Nop2p"/>
</dbReference>
<evidence type="ECO:0000256" key="7">
    <source>
        <dbReference type="ARBA" id="ARBA00022884"/>
    </source>
</evidence>
<dbReference type="InterPro" id="IPR018314">
    <property type="entry name" value="RsmB/NOL1/NOP2-like_CS"/>
</dbReference>
<dbReference type="FunFam" id="3.30.70.1170:FF:000001">
    <property type="entry name" value="Ribosomal RNA methyltransferase Nop2"/>
    <property type="match status" value="1"/>
</dbReference>
<accession>A0A7S2S5E3</accession>
<keyword evidence="3" id="KW-0690">Ribosome biogenesis</keyword>
<dbReference type="GO" id="GO:0070475">
    <property type="term" value="P:rRNA base methylation"/>
    <property type="evidence" value="ECO:0007669"/>
    <property type="project" value="TreeGrafter"/>
</dbReference>
<dbReference type="Pfam" id="PF22458">
    <property type="entry name" value="RsmF-B_ferredox"/>
    <property type="match status" value="1"/>
</dbReference>
<evidence type="ECO:0000256" key="3">
    <source>
        <dbReference type="ARBA" id="ARBA00022517"/>
    </source>
</evidence>
<dbReference type="PANTHER" id="PTHR22807">
    <property type="entry name" value="NOP2 YEAST -RELATED NOL1/NOP2/FMU SUN DOMAIN-CONTAINING"/>
    <property type="match status" value="1"/>
</dbReference>
<keyword evidence="8" id="KW-0539">Nucleus</keyword>
<keyword evidence="6 9" id="KW-0949">S-adenosyl-L-methionine</keyword>
<feature type="binding site" evidence="9">
    <location>
        <position position="271"/>
    </location>
    <ligand>
        <name>S-adenosyl-L-methionine</name>
        <dbReference type="ChEBI" id="CHEBI:59789"/>
    </ligand>
</feature>
<evidence type="ECO:0000256" key="2">
    <source>
        <dbReference type="ARBA" id="ARBA00007494"/>
    </source>
</evidence>
<dbReference type="InterPro" id="IPR054728">
    <property type="entry name" value="RsmB-like_ferredoxin"/>
</dbReference>